<dbReference type="InterPro" id="IPR012942">
    <property type="entry name" value="SRR1-like"/>
</dbReference>
<name>A0A0L0N534_TOLOC</name>
<gene>
    <name evidence="2" type="ORF">TOPH_06197</name>
</gene>
<dbReference type="Proteomes" id="UP000036947">
    <property type="component" value="Unassembled WGS sequence"/>
</dbReference>
<feature type="domain" description="SRR1-like" evidence="1">
    <location>
        <begin position="166"/>
        <end position="290"/>
    </location>
</feature>
<comment type="caution">
    <text evidence="2">The sequence shown here is derived from an EMBL/GenBank/DDBJ whole genome shotgun (WGS) entry which is preliminary data.</text>
</comment>
<proteinExistence type="predicted"/>
<protein>
    <recommendedName>
        <fullName evidence="1">SRR1-like domain-containing protein</fullName>
    </recommendedName>
</protein>
<evidence type="ECO:0000313" key="3">
    <source>
        <dbReference type="Proteomes" id="UP000036947"/>
    </source>
</evidence>
<organism evidence="2 3">
    <name type="scientific">Tolypocladium ophioglossoides (strain CBS 100239)</name>
    <name type="common">Snaketongue truffleclub</name>
    <name type="synonym">Elaphocordyceps ophioglossoides</name>
    <dbReference type="NCBI Taxonomy" id="1163406"/>
    <lineage>
        <taxon>Eukaryota</taxon>
        <taxon>Fungi</taxon>
        <taxon>Dikarya</taxon>
        <taxon>Ascomycota</taxon>
        <taxon>Pezizomycotina</taxon>
        <taxon>Sordariomycetes</taxon>
        <taxon>Hypocreomycetidae</taxon>
        <taxon>Hypocreales</taxon>
        <taxon>Ophiocordycipitaceae</taxon>
        <taxon>Tolypocladium</taxon>
    </lineage>
</organism>
<keyword evidence="3" id="KW-1185">Reference proteome</keyword>
<evidence type="ECO:0000313" key="2">
    <source>
        <dbReference type="EMBL" id="KND89126.1"/>
    </source>
</evidence>
<sequence>MSSVKHSSDLGESVQEDQGLLSLQPLLEYGRLPWMRSSQRAADLYNSGAKLWTKDDLSDIERQFSQCYTTKNFIVRRVDGTTVQIPNPMYGVARPIWKPRVKFQEYWTLVHSEPDGPLETYYCSYLVDWRNQTHRQFEMPIKGYKLALQEKWQLWNESVTCESFKKHLRELLGTRKVNKVVCFGLGDLTARPPCWWRIQNNNSVNKEPEIGFVEGSMMQHWAALTLADMDPQFTNETKEIVRLKGFEIVGQYGAGGFAEVDDETVVFSPFAQAPVAQIIADIARPAIFIIRRCDENLDEDW</sequence>
<accession>A0A0L0N534</accession>
<dbReference type="PANTHER" id="PTHR42080:SF3">
    <property type="entry name" value="SRR1-LIKE DOMAIN-CONTAINING PROTEIN"/>
    <property type="match status" value="1"/>
</dbReference>
<dbReference type="Pfam" id="PF07985">
    <property type="entry name" value="SRR1"/>
    <property type="match status" value="1"/>
</dbReference>
<dbReference type="OrthoDB" id="5230585at2759"/>
<reference evidence="2 3" key="1">
    <citation type="journal article" date="2015" name="BMC Genomics">
        <title>The genome of the truffle-parasite Tolypocladium ophioglossoides and the evolution of antifungal peptaibiotics.</title>
        <authorList>
            <person name="Quandt C.A."/>
            <person name="Bushley K.E."/>
            <person name="Spatafora J.W."/>
        </authorList>
    </citation>
    <scope>NUCLEOTIDE SEQUENCE [LARGE SCALE GENOMIC DNA]</scope>
    <source>
        <strain evidence="2 3">CBS 100239</strain>
    </source>
</reference>
<dbReference type="EMBL" id="LFRF01000020">
    <property type="protein sequence ID" value="KND89126.1"/>
    <property type="molecule type" value="Genomic_DNA"/>
</dbReference>
<evidence type="ECO:0000259" key="1">
    <source>
        <dbReference type="Pfam" id="PF07985"/>
    </source>
</evidence>
<dbReference type="PANTHER" id="PTHR42080">
    <property type="entry name" value="SRR1 DOMAIN-CONTAINING PROTEIN"/>
    <property type="match status" value="1"/>
</dbReference>
<dbReference type="AlphaFoldDB" id="A0A0L0N534"/>